<comment type="pathway">
    <text evidence="1">Cell wall biogenesis; peptidoglycan recycling.</text>
</comment>
<keyword evidence="1" id="KW-0119">Carbohydrate metabolism</keyword>
<dbReference type="OrthoDB" id="9763949at2"/>
<comment type="pathway">
    <text evidence="1">Amino-sugar metabolism; 1,6-anhydro-N-acetylmuramate degradation.</text>
</comment>
<dbReference type="PANTHER" id="PTHR30605:SF0">
    <property type="entry name" value="ANHYDRO-N-ACETYLMURAMIC ACID KINASE"/>
    <property type="match status" value="1"/>
</dbReference>
<comment type="function">
    <text evidence="1">Catalyzes the specific phosphorylation of 1,6-anhydro-N-acetylmuramic acid (anhMurNAc) with the simultaneous cleavage of the 1,6-anhydro ring, generating MurNAc-6-P. Is required for the utilization of anhMurNAc either imported from the medium or derived from its own cell wall murein, and thus plays a role in cell wall recycling.</text>
</comment>
<keyword evidence="1 2" id="KW-0808">Transferase</keyword>
<dbReference type="NCBIfam" id="NF007148">
    <property type="entry name" value="PRK09585.3-2"/>
    <property type="match status" value="1"/>
</dbReference>
<name>A0A1M7YRK3_9VIBR</name>
<dbReference type="SUPFAM" id="SSF53067">
    <property type="entry name" value="Actin-like ATPase domain"/>
    <property type="match status" value="1"/>
</dbReference>
<dbReference type="RefSeq" id="WP_073580145.1">
    <property type="nucleotide sequence ID" value="NZ_AP024897.1"/>
</dbReference>
<keyword evidence="3" id="KW-1185">Reference proteome</keyword>
<dbReference type="NCBIfam" id="NF007139">
    <property type="entry name" value="PRK09585.1-3"/>
    <property type="match status" value="1"/>
</dbReference>
<keyword evidence="1" id="KW-0067">ATP-binding</keyword>
<dbReference type="GO" id="GO:0005524">
    <property type="term" value="F:ATP binding"/>
    <property type="evidence" value="ECO:0007669"/>
    <property type="project" value="UniProtKB-UniRule"/>
</dbReference>
<dbReference type="GO" id="GO:0016301">
    <property type="term" value="F:kinase activity"/>
    <property type="evidence" value="ECO:0007669"/>
    <property type="project" value="UniProtKB-KW"/>
</dbReference>
<protein>
    <recommendedName>
        <fullName evidence="1">Anhydro-N-acetylmuramic acid kinase</fullName>
        <ecNumber evidence="1">2.7.1.170</ecNumber>
    </recommendedName>
    <alternativeName>
        <fullName evidence="1">AnhMurNAc kinase</fullName>
    </alternativeName>
</protein>
<proteinExistence type="inferred from homology"/>
<dbReference type="PANTHER" id="PTHR30605">
    <property type="entry name" value="ANHYDRO-N-ACETYLMURAMIC ACID KINASE"/>
    <property type="match status" value="1"/>
</dbReference>
<dbReference type="InterPro" id="IPR043129">
    <property type="entry name" value="ATPase_NBD"/>
</dbReference>
<organism evidence="2 3">
    <name type="scientific">Vibrio quintilis</name>
    <dbReference type="NCBI Taxonomy" id="1117707"/>
    <lineage>
        <taxon>Bacteria</taxon>
        <taxon>Pseudomonadati</taxon>
        <taxon>Pseudomonadota</taxon>
        <taxon>Gammaproteobacteria</taxon>
        <taxon>Vibrionales</taxon>
        <taxon>Vibrionaceae</taxon>
        <taxon>Vibrio</taxon>
    </lineage>
</organism>
<evidence type="ECO:0000313" key="2">
    <source>
        <dbReference type="EMBL" id="SHO55244.1"/>
    </source>
</evidence>
<evidence type="ECO:0000313" key="3">
    <source>
        <dbReference type="Proteomes" id="UP000184600"/>
    </source>
</evidence>
<dbReference type="UniPathway" id="UPA00544"/>
<dbReference type="GO" id="GO:0016773">
    <property type="term" value="F:phosphotransferase activity, alcohol group as acceptor"/>
    <property type="evidence" value="ECO:0007669"/>
    <property type="project" value="UniProtKB-UniRule"/>
</dbReference>
<dbReference type="InterPro" id="IPR005338">
    <property type="entry name" value="Anhydro_N_Ac-Mur_kinase"/>
</dbReference>
<dbReference type="HAMAP" id="MF_01270">
    <property type="entry name" value="AnhMurNAc_kinase"/>
    <property type="match status" value="1"/>
</dbReference>
<feature type="binding site" evidence="1">
    <location>
        <begin position="13"/>
        <end position="20"/>
    </location>
    <ligand>
        <name>ATP</name>
        <dbReference type="ChEBI" id="CHEBI:30616"/>
    </ligand>
</feature>
<dbReference type="GO" id="GO:0097175">
    <property type="term" value="P:1,6-anhydro-N-acetyl-beta-muramic acid catabolic process"/>
    <property type="evidence" value="ECO:0007669"/>
    <property type="project" value="UniProtKB-UniRule"/>
</dbReference>
<dbReference type="EMBL" id="FRFG01000013">
    <property type="protein sequence ID" value="SHO55244.1"/>
    <property type="molecule type" value="Genomic_DNA"/>
</dbReference>
<reference evidence="3" key="1">
    <citation type="submission" date="2016-12" db="EMBL/GenBank/DDBJ databases">
        <authorList>
            <person name="Rodrigo-Torres L."/>
            <person name="Arahal R.D."/>
            <person name="Lucena T."/>
        </authorList>
    </citation>
    <scope>NUCLEOTIDE SEQUENCE [LARGE SCALE GENOMIC DNA]</scope>
</reference>
<dbReference type="EC" id="2.7.1.170" evidence="1"/>
<accession>A0A1M7YRK3</accession>
<keyword evidence="1" id="KW-0547">Nucleotide-binding</keyword>
<dbReference type="UniPathway" id="UPA00343"/>
<dbReference type="GO" id="GO:0006040">
    <property type="term" value="P:amino sugar metabolic process"/>
    <property type="evidence" value="ECO:0007669"/>
    <property type="project" value="InterPro"/>
</dbReference>
<dbReference type="GO" id="GO:0009254">
    <property type="term" value="P:peptidoglycan turnover"/>
    <property type="evidence" value="ECO:0007669"/>
    <property type="project" value="UniProtKB-UniRule"/>
</dbReference>
<dbReference type="STRING" id="1117707.VQ7734_00963"/>
<keyword evidence="1 2" id="KW-0418">Kinase</keyword>
<evidence type="ECO:0000256" key="1">
    <source>
        <dbReference type="HAMAP-Rule" id="MF_01270"/>
    </source>
</evidence>
<dbReference type="Proteomes" id="UP000184600">
    <property type="component" value="Unassembled WGS sequence"/>
</dbReference>
<comment type="similarity">
    <text evidence="1">Belongs to the anhydro-N-acetylmuramic acid kinase family.</text>
</comment>
<dbReference type="AlphaFoldDB" id="A0A1M7YRK3"/>
<dbReference type="Gene3D" id="3.30.420.40">
    <property type="match status" value="2"/>
</dbReference>
<sequence>MQSEELYIGVMSGTSLDGIDVVLAGFENNQVQIYADYCHPIPPDIRQQILSICTGQFTSLKTIGTLDHQLGHLFSQAVNQLLSQTPYQAKDIRAIGCHGQTVFHHPDQDTPFTIQLGDANIIAVQTGIDTVADFRRKDMALGGQGAPLVPAFHQEVFQSQTHSTVVVLNIGGMANISVLRPEHPVLGYDTGPGNVLIDSWCQQHTGTAYDKDAALALSGQVNTELLKKLESDPYFSAPAPKSTGREYFNMEWLNRHLEEIQTPIKTEDIQRTLCQLTVDTISAQITGYVTGTKPCVYVCGGGVHNPLIMKELATKLTQWHITTTSEYGISSDSMEAIAFAWLAKQRIHHLPGNIPEVTGASKAVSLGIIYRAT</sequence>
<comment type="catalytic activity">
    <reaction evidence="1">
        <text>1,6-anhydro-N-acetyl-beta-muramate + ATP + H2O = N-acetyl-D-muramate 6-phosphate + ADP + H(+)</text>
        <dbReference type="Rhea" id="RHEA:24952"/>
        <dbReference type="ChEBI" id="CHEBI:15377"/>
        <dbReference type="ChEBI" id="CHEBI:15378"/>
        <dbReference type="ChEBI" id="CHEBI:30616"/>
        <dbReference type="ChEBI" id="CHEBI:58690"/>
        <dbReference type="ChEBI" id="CHEBI:58722"/>
        <dbReference type="ChEBI" id="CHEBI:456216"/>
        <dbReference type="EC" id="2.7.1.170"/>
    </reaction>
</comment>
<gene>
    <name evidence="1 2" type="primary">anmK</name>
    <name evidence="2" type="ORF">VQ7734_00963</name>
</gene>
<dbReference type="CDD" id="cd24050">
    <property type="entry name" value="ASKHA_NBD_ANMK"/>
    <property type="match status" value="1"/>
</dbReference>
<dbReference type="Pfam" id="PF03702">
    <property type="entry name" value="AnmK"/>
    <property type="match status" value="1"/>
</dbReference>